<evidence type="ECO:0000313" key="3">
    <source>
        <dbReference type="Proteomes" id="UP000001292"/>
    </source>
</evidence>
<feature type="transmembrane region" description="Helical" evidence="1">
    <location>
        <begin position="13"/>
        <end position="30"/>
    </location>
</feature>
<name>B4II54_DROSE</name>
<proteinExistence type="predicted"/>
<dbReference type="EMBL" id="CH480842">
    <property type="protein sequence ID" value="EDW49598.1"/>
    <property type="molecule type" value="Genomic_DNA"/>
</dbReference>
<dbReference type="HOGENOM" id="CLU_2361970_0_0_1"/>
<sequence>MTMEDGDGDDDDVLVMMVMVVVLTRMRIISTEFTILGHRHVALISAVQRHQQSILMHVSAQDAYSRSLSLGGCQRRSCVSVPFHFINGPNRRLGTI</sequence>
<keyword evidence="3" id="KW-1185">Reference proteome</keyword>
<keyword evidence="1" id="KW-0812">Transmembrane</keyword>
<gene>
    <name evidence="2" type="primary">Dsec\GM23150</name>
    <name evidence="2" type="ORF">Dsec_GM23150</name>
</gene>
<evidence type="ECO:0000313" key="2">
    <source>
        <dbReference type="EMBL" id="EDW49598.1"/>
    </source>
</evidence>
<protein>
    <submittedName>
        <fullName evidence="2">GM23150</fullName>
    </submittedName>
</protein>
<keyword evidence="1" id="KW-0472">Membrane</keyword>
<dbReference type="Proteomes" id="UP000001292">
    <property type="component" value="Unassembled WGS sequence"/>
</dbReference>
<keyword evidence="1" id="KW-1133">Transmembrane helix</keyword>
<evidence type="ECO:0000256" key="1">
    <source>
        <dbReference type="SAM" id="Phobius"/>
    </source>
</evidence>
<dbReference type="AlphaFoldDB" id="B4II54"/>
<accession>B4II54</accession>
<organism evidence="3">
    <name type="scientific">Drosophila sechellia</name>
    <name type="common">Fruit fly</name>
    <dbReference type="NCBI Taxonomy" id="7238"/>
    <lineage>
        <taxon>Eukaryota</taxon>
        <taxon>Metazoa</taxon>
        <taxon>Ecdysozoa</taxon>
        <taxon>Arthropoda</taxon>
        <taxon>Hexapoda</taxon>
        <taxon>Insecta</taxon>
        <taxon>Pterygota</taxon>
        <taxon>Neoptera</taxon>
        <taxon>Endopterygota</taxon>
        <taxon>Diptera</taxon>
        <taxon>Brachycera</taxon>
        <taxon>Muscomorpha</taxon>
        <taxon>Ephydroidea</taxon>
        <taxon>Drosophilidae</taxon>
        <taxon>Drosophila</taxon>
        <taxon>Sophophora</taxon>
    </lineage>
</organism>
<reference evidence="2 3" key="1">
    <citation type="journal article" date="2007" name="Nature">
        <title>Evolution of genes and genomes on the Drosophila phylogeny.</title>
        <authorList>
            <consortium name="Drosophila 12 Genomes Consortium"/>
            <person name="Clark A.G."/>
            <person name="Eisen M.B."/>
            <person name="Smith D.R."/>
            <person name="Bergman C.M."/>
            <person name="Oliver B."/>
            <person name="Markow T.A."/>
            <person name="Kaufman T.C."/>
            <person name="Kellis M."/>
            <person name="Gelbart W."/>
            <person name="Iyer V.N."/>
            <person name="Pollard D.A."/>
            <person name="Sackton T.B."/>
            <person name="Larracuente A.M."/>
            <person name="Singh N.D."/>
            <person name="Abad J.P."/>
            <person name="Abt D.N."/>
            <person name="Adryan B."/>
            <person name="Aguade M."/>
            <person name="Akashi H."/>
            <person name="Anderson W.W."/>
            <person name="Aquadro C.F."/>
            <person name="Ardell D.H."/>
            <person name="Arguello R."/>
            <person name="Artieri C.G."/>
            <person name="Barbash D.A."/>
            <person name="Barker D."/>
            <person name="Barsanti P."/>
            <person name="Batterham P."/>
            <person name="Batzoglou S."/>
            <person name="Begun D."/>
            <person name="Bhutkar A."/>
            <person name="Blanco E."/>
            <person name="Bosak S.A."/>
            <person name="Bradley R.K."/>
            <person name="Brand A.D."/>
            <person name="Brent M.R."/>
            <person name="Brooks A.N."/>
            <person name="Brown R.H."/>
            <person name="Butlin R.K."/>
            <person name="Caggese C."/>
            <person name="Calvi B.R."/>
            <person name="Bernardo de Carvalho A."/>
            <person name="Caspi A."/>
            <person name="Castrezana S."/>
            <person name="Celniker S.E."/>
            <person name="Chang J.L."/>
            <person name="Chapple C."/>
            <person name="Chatterji S."/>
            <person name="Chinwalla A."/>
            <person name="Civetta A."/>
            <person name="Clifton S.W."/>
            <person name="Comeron J.M."/>
            <person name="Costello J.C."/>
            <person name="Coyne J.A."/>
            <person name="Daub J."/>
            <person name="David R.G."/>
            <person name="Delcher A.L."/>
            <person name="Delehaunty K."/>
            <person name="Do C.B."/>
            <person name="Ebling H."/>
            <person name="Edwards K."/>
            <person name="Eickbush T."/>
            <person name="Evans J.D."/>
            <person name="Filipski A."/>
            <person name="Findeiss S."/>
            <person name="Freyhult E."/>
            <person name="Fulton L."/>
            <person name="Fulton R."/>
            <person name="Garcia A.C."/>
            <person name="Gardiner A."/>
            <person name="Garfield D.A."/>
            <person name="Garvin B.E."/>
            <person name="Gibson G."/>
            <person name="Gilbert D."/>
            <person name="Gnerre S."/>
            <person name="Godfrey J."/>
            <person name="Good R."/>
            <person name="Gotea V."/>
            <person name="Gravely B."/>
            <person name="Greenberg A.J."/>
            <person name="Griffiths-Jones S."/>
            <person name="Gross S."/>
            <person name="Guigo R."/>
            <person name="Gustafson E.A."/>
            <person name="Haerty W."/>
            <person name="Hahn M.W."/>
            <person name="Halligan D.L."/>
            <person name="Halpern A.L."/>
            <person name="Halter G.M."/>
            <person name="Han M.V."/>
            <person name="Heger A."/>
            <person name="Hillier L."/>
            <person name="Hinrichs A.S."/>
            <person name="Holmes I."/>
            <person name="Hoskins R.A."/>
            <person name="Hubisz M.J."/>
            <person name="Hultmark D."/>
            <person name="Huntley M.A."/>
            <person name="Jaffe D.B."/>
            <person name="Jagadeeshan S."/>
            <person name="Jeck W.R."/>
            <person name="Johnson J."/>
            <person name="Jones C.D."/>
            <person name="Jordan W.C."/>
            <person name="Karpen G.H."/>
            <person name="Kataoka E."/>
            <person name="Keightley P.D."/>
            <person name="Kheradpour P."/>
            <person name="Kirkness E.F."/>
            <person name="Koerich L.B."/>
            <person name="Kristiansen K."/>
            <person name="Kudrna D."/>
            <person name="Kulathinal R.J."/>
            <person name="Kumar S."/>
            <person name="Kwok R."/>
            <person name="Lander E."/>
            <person name="Langley C.H."/>
            <person name="Lapoint R."/>
            <person name="Lazzaro B.P."/>
            <person name="Lee S.J."/>
            <person name="Levesque L."/>
            <person name="Li R."/>
            <person name="Lin C.F."/>
            <person name="Lin M.F."/>
            <person name="Lindblad-Toh K."/>
            <person name="Llopart A."/>
            <person name="Long M."/>
            <person name="Low L."/>
            <person name="Lozovsky E."/>
            <person name="Lu J."/>
            <person name="Luo M."/>
            <person name="Machado C.A."/>
            <person name="Makalowski W."/>
            <person name="Marzo M."/>
            <person name="Matsuda M."/>
            <person name="Matzkin L."/>
            <person name="McAllister B."/>
            <person name="McBride C.S."/>
            <person name="McKernan B."/>
            <person name="McKernan K."/>
            <person name="Mendez-Lago M."/>
            <person name="Minx P."/>
            <person name="Mollenhauer M.U."/>
            <person name="Montooth K."/>
            <person name="Mount S.M."/>
            <person name="Mu X."/>
            <person name="Myers E."/>
            <person name="Negre B."/>
            <person name="Newfeld S."/>
            <person name="Nielsen R."/>
            <person name="Noor M.A."/>
            <person name="O'Grady P."/>
            <person name="Pachter L."/>
            <person name="Papaceit M."/>
            <person name="Parisi M.J."/>
            <person name="Parisi M."/>
            <person name="Parts L."/>
            <person name="Pedersen J.S."/>
            <person name="Pesole G."/>
            <person name="Phillippy A.M."/>
            <person name="Ponting C.P."/>
            <person name="Pop M."/>
            <person name="Porcelli D."/>
            <person name="Powell J.R."/>
            <person name="Prohaska S."/>
            <person name="Pruitt K."/>
            <person name="Puig M."/>
            <person name="Quesneville H."/>
            <person name="Ram K.R."/>
            <person name="Rand D."/>
            <person name="Rasmussen M.D."/>
            <person name="Reed L.K."/>
            <person name="Reenan R."/>
            <person name="Reily A."/>
            <person name="Remington K.A."/>
            <person name="Rieger T.T."/>
            <person name="Ritchie M.G."/>
            <person name="Robin C."/>
            <person name="Rogers Y.H."/>
            <person name="Rohde C."/>
            <person name="Rozas J."/>
            <person name="Rubenfield M.J."/>
            <person name="Ruiz A."/>
            <person name="Russo S."/>
            <person name="Salzberg S.L."/>
            <person name="Sanchez-Gracia A."/>
            <person name="Saranga D.J."/>
            <person name="Sato H."/>
            <person name="Schaeffer S.W."/>
            <person name="Schatz M.C."/>
            <person name="Schlenke T."/>
            <person name="Schwartz R."/>
            <person name="Segarra C."/>
            <person name="Singh R.S."/>
            <person name="Sirot L."/>
            <person name="Sirota M."/>
            <person name="Sisneros N.B."/>
            <person name="Smith C.D."/>
            <person name="Smith T.F."/>
            <person name="Spieth J."/>
            <person name="Stage D.E."/>
            <person name="Stark A."/>
            <person name="Stephan W."/>
            <person name="Strausberg R.L."/>
            <person name="Strempel S."/>
            <person name="Sturgill D."/>
            <person name="Sutton G."/>
            <person name="Sutton G.G."/>
            <person name="Tao W."/>
            <person name="Teichmann S."/>
            <person name="Tobari Y.N."/>
            <person name="Tomimura Y."/>
            <person name="Tsolas J.M."/>
            <person name="Valente V.L."/>
            <person name="Venter E."/>
            <person name="Venter J.C."/>
            <person name="Vicario S."/>
            <person name="Vieira F.G."/>
            <person name="Vilella A.J."/>
            <person name="Villasante A."/>
            <person name="Walenz B."/>
            <person name="Wang J."/>
            <person name="Wasserman M."/>
            <person name="Watts T."/>
            <person name="Wilson D."/>
            <person name="Wilson R.K."/>
            <person name="Wing R.A."/>
            <person name="Wolfner M.F."/>
            <person name="Wong A."/>
            <person name="Wong G.K."/>
            <person name="Wu C.I."/>
            <person name="Wu G."/>
            <person name="Yamamoto D."/>
            <person name="Yang H.P."/>
            <person name="Yang S.P."/>
            <person name="Yorke J.A."/>
            <person name="Yoshida K."/>
            <person name="Zdobnov E."/>
            <person name="Zhang P."/>
            <person name="Zhang Y."/>
            <person name="Zimin A.V."/>
            <person name="Baldwin J."/>
            <person name="Abdouelleil A."/>
            <person name="Abdulkadir J."/>
            <person name="Abebe A."/>
            <person name="Abera B."/>
            <person name="Abreu J."/>
            <person name="Acer S.C."/>
            <person name="Aftuck L."/>
            <person name="Alexander A."/>
            <person name="An P."/>
            <person name="Anderson E."/>
            <person name="Anderson S."/>
            <person name="Arachi H."/>
            <person name="Azer M."/>
            <person name="Bachantsang P."/>
            <person name="Barry A."/>
            <person name="Bayul T."/>
            <person name="Berlin A."/>
            <person name="Bessette D."/>
            <person name="Bloom T."/>
            <person name="Blye J."/>
            <person name="Boguslavskiy L."/>
            <person name="Bonnet C."/>
            <person name="Boukhgalter B."/>
            <person name="Bourzgui I."/>
            <person name="Brown A."/>
            <person name="Cahill P."/>
            <person name="Channer S."/>
            <person name="Cheshatsang Y."/>
            <person name="Chuda L."/>
            <person name="Citroen M."/>
            <person name="Collymore A."/>
            <person name="Cooke P."/>
            <person name="Costello M."/>
            <person name="D'Aco K."/>
            <person name="Daza R."/>
            <person name="De Haan G."/>
            <person name="DeGray S."/>
            <person name="DeMaso C."/>
            <person name="Dhargay N."/>
            <person name="Dooley K."/>
            <person name="Dooley E."/>
            <person name="Doricent M."/>
            <person name="Dorje P."/>
            <person name="Dorjee K."/>
            <person name="Dupes A."/>
            <person name="Elong R."/>
            <person name="Falk J."/>
            <person name="Farina A."/>
            <person name="Faro S."/>
            <person name="Ferguson D."/>
            <person name="Fisher S."/>
            <person name="Foley C.D."/>
            <person name="Franke A."/>
            <person name="Friedrich D."/>
            <person name="Gadbois L."/>
            <person name="Gearin G."/>
            <person name="Gearin C.R."/>
            <person name="Giannoukos G."/>
            <person name="Goode T."/>
            <person name="Graham J."/>
            <person name="Grandbois E."/>
            <person name="Grewal S."/>
            <person name="Gyaltsen K."/>
            <person name="Hafez N."/>
            <person name="Hagos B."/>
            <person name="Hall J."/>
            <person name="Henson C."/>
            <person name="Hollinger A."/>
            <person name="Honan T."/>
            <person name="Huard M.D."/>
            <person name="Hughes L."/>
            <person name="Hurhula B."/>
            <person name="Husby M.E."/>
            <person name="Kamat A."/>
            <person name="Kanga B."/>
            <person name="Kashin S."/>
            <person name="Khazanovich D."/>
            <person name="Kisner P."/>
            <person name="Lance K."/>
            <person name="Lara M."/>
            <person name="Lee W."/>
            <person name="Lennon N."/>
            <person name="Letendre F."/>
            <person name="LeVine R."/>
            <person name="Lipovsky A."/>
            <person name="Liu X."/>
            <person name="Liu J."/>
            <person name="Liu S."/>
            <person name="Lokyitsang T."/>
            <person name="Lokyitsang Y."/>
            <person name="Lubonja R."/>
            <person name="Lui A."/>
            <person name="MacDonald P."/>
            <person name="Magnisalis V."/>
            <person name="Maru K."/>
            <person name="Matthews C."/>
            <person name="McCusker W."/>
            <person name="McDonough S."/>
            <person name="Mehta T."/>
            <person name="Meldrim J."/>
            <person name="Meneus L."/>
            <person name="Mihai O."/>
            <person name="Mihalev A."/>
            <person name="Mihova T."/>
            <person name="Mittelman R."/>
            <person name="Mlenga V."/>
            <person name="Montmayeur A."/>
            <person name="Mulrain L."/>
            <person name="Navidi A."/>
            <person name="Naylor J."/>
            <person name="Negash T."/>
            <person name="Nguyen T."/>
            <person name="Nguyen N."/>
            <person name="Nicol R."/>
            <person name="Norbu C."/>
            <person name="Norbu N."/>
            <person name="Novod N."/>
            <person name="O'Neill B."/>
            <person name="Osman S."/>
            <person name="Markiewicz E."/>
            <person name="Oyono O.L."/>
            <person name="Patti C."/>
            <person name="Phunkhang P."/>
            <person name="Pierre F."/>
            <person name="Priest M."/>
            <person name="Raghuraman S."/>
            <person name="Rege F."/>
            <person name="Reyes R."/>
            <person name="Rise C."/>
            <person name="Rogov P."/>
            <person name="Ross K."/>
            <person name="Ryan E."/>
            <person name="Settipalli S."/>
            <person name="Shea T."/>
            <person name="Sherpa N."/>
            <person name="Shi L."/>
            <person name="Shih D."/>
            <person name="Sparrow T."/>
            <person name="Spaulding J."/>
            <person name="Stalker J."/>
            <person name="Stange-Thomann N."/>
            <person name="Stavropoulos S."/>
            <person name="Stone C."/>
            <person name="Strader C."/>
            <person name="Tesfaye S."/>
            <person name="Thomson T."/>
            <person name="Thoulutsang Y."/>
            <person name="Thoulutsang D."/>
            <person name="Topham K."/>
            <person name="Topping I."/>
            <person name="Tsamla T."/>
            <person name="Vassiliev H."/>
            <person name="Vo A."/>
            <person name="Wangchuk T."/>
            <person name="Wangdi T."/>
            <person name="Weiand M."/>
            <person name="Wilkinson J."/>
            <person name="Wilson A."/>
            <person name="Yadav S."/>
            <person name="Young G."/>
            <person name="Yu Q."/>
            <person name="Zembek L."/>
            <person name="Zhong D."/>
            <person name="Zimmer A."/>
            <person name="Zwirko Z."/>
            <person name="Jaffe D.B."/>
            <person name="Alvarez P."/>
            <person name="Brockman W."/>
            <person name="Butler J."/>
            <person name="Chin C."/>
            <person name="Gnerre S."/>
            <person name="Grabherr M."/>
            <person name="Kleber M."/>
            <person name="Mauceli E."/>
            <person name="MacCallum I."/>
        </authorList>
    </citation>
    <scope>NUCLEOTIDE SEQUENCE [LARGE SCALE GENOMIC DNA]</scope>
    <source>
        <strain evidence="3">Rob3c / Tucson 14021-0248.25</strain>
    </source>
</reference>